<dbReference type="SUPFAM" id="SSF56784">
    <property type="entry name" value="HAD-like"/>
    <property type="match status" value="1"/>
</dbReference>
<dbReference type="InterPro" id="IPR023214">
    <property type="entry name" value="HAD_sf"/>
</dbReference>
<dbReference type="EMBL" id="FPJG01000006">
    <property type="protein sequence ID" value="SFW72545.1"/>
    <property type="molecule type" value="Genomic_DNA"/>
</dbReference>
<evidence type="ECO:0000259" key="1">
    <source>
        <dbReference type="Pfam" id="PF21211"/>
    </source>
</evidence>
<dbReference type="InterPro" id="IPR036514">
    <property type="entry name" value="SGNH_hydro_sf"/>
</dbReference>
<dbReference type="RefSeq" id="WP_072477260.1">
    <property type="nucleotide sequence ID" value="NZ_FPJG01000006.1"/>
</dbReference>
<dbReference type="STRING" id="546364.SAMN04489730_3465"/>
<dbReference type="AlphaFoldDB" id="A0A1K1RKT2"/>
<dbReference type="Gene3D" id="3.40.50.1110">
    <property type="entry name" value="SGNH hydrolase"/>
    <property type="match status" value="1"/>
</dbReference>
<dbReference type="Pfam" id="PF21211">
    <property type="entry name" value="FkbH_N"/>
    <property type="match status" value="1"/>
</dbReference>
<dbReference type="NCBIfam" id="TIGR01681">
    <property type="entry name" value="HAD-SF-IIIC"/>
    <property type="match status" value="1"/>
</dbReference>
<dbReference type="Proteomes" id="UP000182740">
    <property type="component" value="Unassembled WGS sequence"/>
</dbReference>
<keyword evidence="3" id="KW-1185">Reference proteome</keyword>
<dbReference type="InterPro" id="IPR010033">
    <property type="entry name" value="HAD_SF_ppase_IIIC"/>
</dbReference>
<organism evidence="2 3">
    <name type="scientific">Amycolatopsis australiensis</name>
    <dbReference type="NCBI Taxonomy" id="546364"/>
    <lineage>
        <taxon>Bacteria</taxon>
        <taxon>Bacillati</taxon>
        <taxon>Actinomycetota</taxon>
        <taxon>Actinomycetes</taxon>
        <taxon>Pseudonocardiales</taxon>
        <taxon>Pseudonocardiaceae</taxon>
        <taxon>Amycolatopsis</taxon>
    </lineage>
</organism>
<dbReference type="OrthoDB" id="323926at2"/>
<dbReference type="Gene3D" id="3.40.50.1000">
    <property type="entry name" value="HAD superfamily/HAD-like"/>
    <property type="match status" value="1"/>
</dbReference>
<protein>
    <submittedName>
        <fullName evidence="2">HAD-superfamily phosphatase, subfamily IIIC/FkbH-like domain-containing protein</fullName>
    </submittedName>
</protein>
<dbReference type="NCBIfam" id="TIGR01686">
    <property type="entry name" value="FkbH"/>
    <property type="match status" value="1"/>
</dbReference>
<evidence type="ECO:0000313" key="3">
    <source>
        <dbReference type="Proteomes" id="UP000182740"/>
    </source>
</evidence>
<proteinExistence type="predicted"/>
<gene>
    <name evidence="2" type="ORF">SAMN04489730_3465</name>
</gene>
<reference evidence="3" key="1">
    <citation type="submission" date="2016-11" db="EMBL/GenBank/DDBJ databases">
        <authorList>
            <person name="Varghese N."/>
            <person name="Submissions S."/>
        </authorList>
    </citation>
    <scope>NUCLEOTIDE SEQUENCE [LARGE SCALE GENOMIC DNA]</scope>
    <source>
        <strain evidence="3">DSM 44671</strain>
    </source>
</reference>
<dbReference type="InterPro" id="IPR010037">
    <property type="entry name" value="FkbH_domain"/>
</dbReference>
<name>A0A1K1RKT2_9PSEU</name>
<feature type="domain" description="BF1531-like N-terminal" evidence="1">
    <location>
        <begin position="58"/>
        <end position="241"/>
    </location>
</feature>
<dbReference type="InterPro" id="IPR036412">
    <property type="entry name" value="HAD-like_sf"/>
</dbReference>
<dbReference type="Gene3D" id="3.40.630.30">
    <property type="match status" value="1"/>
</dbReference>
<sequence>MTSTVAQPGVAAPFGPHDAAELVAALRSTVDLGTWRRAVAELARHPGAFAPHLRRTLKIRVLATSTGDLLAELLPAAGLAAGLGLEVTQAPYGQLEQELLDPRSATCRERPDYVLLVPTTDDLALGELAGRAPDDVAGDAVRRWTRLHEAARGAGIGVCQFLFTPPAADPFGSAALRFPESPSAVVARVNAELRAGSDAVLVDCERLAAEHGLRDWRDDRFWFAARQAVSLAALPAVARATAAALAADQGLSRRCVVVDLDNTLWDGVVGEEGIDGVGLTASPRGEAFAAFQEHLLTLHRRGVALAVATKNDADLARRAIAGVPGMRLRPEHLAAVVADWRPKSEQLRELASRLSLGLDSFAFADDNPAERLEVRRALPQVDVIDLPANPSDYVAALAGRPTLEPGRLTAADRQRNASYAGLRAAAELRERTGSLEDFLDDLAMEGVVRPVDDALLPRVAQLLGKTNQFNLTTRRRSEQEVAALAADPRWICLALALRDRLADHGVVGVAFAELQGEEAVVDTLLLSCRVIGRTAERLLLGQLGRAAAARGCTTLVGCYRATDRNALVADLYPQLGFAPREAAAGEQRYSLPLAALDDLATRHIAGGESDERTVQR</sequence>
<evidence type="ECO:0000313" key="2">
    <source>
        <dbReference type="EMBL" id="SFW72545.1"/>
    </source>
</evidence>
<dbReference type="InterPro" id="IPR049369">
    <property type="entry name" value="BF1531-like_N"/>
</dbReference>
<accession>A0A1K1RKT2</accession>